<reference evidence="2 3" key="1">
    <citation type="submission" date="2019-10" db="EMBL/GenBank/DDBJ databases">
        <title>Nonomuraea sp. nov., isolated from Phyllanthus amarus.</title>
        <authorList>
            <person name="Klykleung N."/>
            <person name="Tanasupawat S."/>
        </authorList>
    </citation>
    <scope>NUCLEOTIDE SEQUENCE [LARGE SCALE GENOMIC DNA]</scope>
    <source>
        <strain evidence="2 3">CR1-09</strain>
    </source>
</reference>
<sequence length="174" mass="18362">MSTGALQSGALDFGASEETDPALEEDAWSVEDASLALVEMTLNAVVRGTDLSVTQLRVLLAVDRHGPLNLSGLAALLGMSVSATGRLVTRLHTAGLLTRLLSPHSRREVSIDVTDTGRRSLERIRAARRGHIAAALRHLPPDSRRTLARTLRELTAAAGADEVNGVDAVDAVDG</sequence>
<dbReference type="Proteomes" id="UP000313066">
    <property type="component" value="Unassembled WGS sequence"/>
</dbReference>
<dbReference type="SUPFAM" id="SSF46785">
    <property type="entry name" value="Winged helix' DNA-binding domain"/>
    <property type="match status" value="1"/>
</dbReference>
<evidence type="ECO:0000313" key="3">
    <source>
        <dbReference type="Proteomes" id="UP000313066"/>
    </source>
</evidence>
<dbReference type="SMART" id="SM00347">
    <property type="entry name" value="HTH_MARR"/>
    <property type="match status" value="1"/>
</dbReference>
<dbReference type="InterPro" id="IPR039422">
    <property type="entry name" value="MarR/SlyA-like"/>
</dbReference>
<comment type="caution">
    <text evidence="2">The sequence shown here is derived from an EMBL/GenBank/DDBJ whole genome shotgun (WGS) entry which is preliminary data.</text>
</comment>
<dbReference type="InterPro" id="IPR000835">
    <property type="entry name" value="HTH_MarR-typ"/>
</dbReference>
<keyword evidence="3" id="KW-1185">Reference proteome</keyword>
<evidence type="ECO:0000313" key="2">
    <source>
        <dbReference type="EMBL" id="KAB8187851.1"/>
    </source>
</evidence>
<dbReference type="InterPro" id="IPR036388">
    <property type="entry name" value="WH-like_DNA-bd_sf"/>
</dbReference>
<dbReference type="GO" id="GO:0006950">
    <property type="term" value="P:response to stress"/>
    <property type="evidence" value="ECO:0007669"/>
    <property type="project" value="TreeGrafter"/>
</dbReference>
<protein>
    <submittedName>
        <fullName evidence="2">MarR family transcriptional regulator</fullName>
    </submittedName>
</protein>
<organism evidence="2 3">
    <name type="scientific">Microbispora catharanthi</name>
    <dbReference type="NCBI Taxonomy" id="1712871"/>
    <lineage>
        <taxon>Bacteria</taxon>
        <taxon>Bacillati</taxon>
        <taxon>Actinomycetota</taxon>
        <taxon>Actinomycetes</taxon>
        <taxon>Streptosporangiales</taxon>
        <taxon>Streptosporangiaceae</taxon>
        <taxon>Microbispora</taxon>
    </lineage>
</organism>
<dbReference type="EMBL" id="VDMA02000001">
    <property type="protein sequence ID" value="KAB8187851.1"/>
    <property type="molecule type" value="Genomic_DNA"/>
</dbReference>
<dbReference type="GO" id="GO:0003700">
    <property type="term" value="F:DNA-binding transcription factor activity"/>
    <property type="evidence" value="ECO:0007669"/>
    <property type="project" value="InterPro"/>
</dbReference>
<accession>A0A5N6C521</accession>
<dbReference type="InterPro" id="IPR036390">
    <property type="entry name" value="WH_DNA-bd_sf"/>
</dbReference>
<gene>
    <name evidence="2" type="ORF">FH610_001390</name>
</gene>
<dbReference type="AlphaFoldDB" id="A0A5N6C521"/>
<dbReference type="PROSITE" id="PS50995">
    <property type="entry name" value="HTH_MARR_2"/>
    <property type="match status" value="1"/>
</dbReference>
<dbReference type="Gene3D" id="1.10.10.10">
    <property type="entry name" value="Winged helix-like DNA-binding domain superfamily/Winged helix DNA-binding domain"/>
    <property type="match status" value="1"/>
</dbReference>
<feature type="domain" description="HTH marR-type" evidence="1">
    <location>
        <begin position="23"/>
        <end position="156"/>
    </location>
</feature>
<evidence type="ECO:0000259" key="1">
    <source>
        <dbReference type="PROSITE" id="PS50995"/>
    </source>
</evidence>
<dbReference type="Pfam" id="PF12802">
    <property type="entry name" value="MarR_2"/>
    <property type="match status" value="1"/>
</dbReference>
<dbReference type="RefSeq" id="WP_139572306.1">
    <property type="nucleotide sequence ID" value="NZ_VDMA02000001.1"/>
</dbReference>
<proteinExistence type="predicted"/>
<dbReference type="PANTHER" id="PTHR33164">
    <property type="entry name" value="TRANSCRIPTIONAL REGULATOR, MARR FAMILY"/>
    <property type="match status" value="1"/>
</dbReference>
<name>A0A5N6C521_9ACTN</name>
<dbReference type="PANTHER" id="PTHR33164:SF94">
    <property type="entry name" value="TRANSCRIPTIONAL REGULATORY PROTEIN-RELATED"/>
    <property type="match status" value="1"/>
</dbReference>